<comment type="caution">
    <text evidence="1">The sequence shown here is derived from an EMBL/GenBank/DDBJ whole genome shotgun (WGS) entry which is preliminary data.</text>
</comment>
<keyword evidence="2" id="KW-1185">Reference proteome</keyword>
<protein>
    <submittedName>
        <fullName evidence="1">Uncharacterized protein</fullName>
    </submittedName>
</protein>
<gene>
    <name evidence="1" type="ORF">HZH68_004900</name>
</gene>
<sequence length="98" mass="10477">MLHVDDSPPTVKISKAMRSAAMSHIEASTVDDSGTSGTFSYYVSSGTDGVMPALALESDEFEVSVNGLDDVIVNIDSGRTLNSSQNFYVNQKEASNRL</sequence>
<dbReference type="Proteomes" id="UP000617340">
    <property type="component" value="Unassembled WGS sequence"/>
</dbReference>
<evidence type="ECO:0000313" key="1">
    <source>
        <dbReference type="EMBL" id="KAF7410519.1"/>
    </source>
</evidence>
<organism evidence="1 2">
    <name type="scientific">Vespula germanica</name>
    <name type="common">German yellow jacket</name>
    <name type="synonym">Paravespula germanica</name>
    <dbReference type="NCBI Taxonomy" id="30212"/>
    <lineage>
        <taxon>Eukaryota</taxon>
        <taxon>Metazoa</taxon>
        <taxon>Ecdysozoa</taxon>
        <taxon>Arthropoda</taxon>
        <taxon>Hexapoda</taxon>
        <taxon>Insecta</taxon>
        <taxon>Pterygota</taxon>
        <taxon>Neoptera</taxon>
        <taxon>Endopterygota</taxon>
        <taxon>Hymenoptera</taxon>
        <taxon>Apocrita</taxon>
        <taxon>Aculeata</taxon>
        <taxon>Vespoidea</taxon>
        <taxon>Vespidae</taxon>
        <taxon>Vespinae</taxon>
        <taxon>Vespula</taxon>
    </lineage>
</organism>
<evidence type="ECO:0000313" key="2">
    <source>
        <dbReference type="Proteomes" id="UP000617340"/>
    </source>
</evidence>
<name>A0A834KSN6_VESGE</name>
<dbReference type="AlphaFoldDB" id="A0A834KSN6"/>
<dbReference type="EMBL" id="JACSDZ010000003">
    <property type="protein sequence ID" value="KAF7410519.1"/>
    <property type="molecule type" value="Genomic_DNA"/>
</dbReference>
<reference evidence="1" key="1">
    <citation type="journal article" date="2020" name="G3 (Bethesda)">
        <title>High-Quality Assemblies for Three Invasive Social Wasps from the &lt;i&gt;Vespula&lt;/i&gt; Genus.</title>
        <authorList>
            <person name="Harrop T.W.R."/>
            <person name="Guhlin J."/>
            <person name="McLaughlin G.M."/>
            <person name="Permina E."/>
            <person name="Stockwell P."/>
            <person name="Gilligan J."/>
            <person name="Le Lec M.F."/>
            <person name="Gruber M.A.M."/>
            <person name="Quinn O."/>
            <person name="Lovegrove M."/>
            <person name="Duncan E.J."/>
            <person name="Remnant E.J."/>
            <person name="Van Eeckhoven J."/>
            <person name="Graham B."/>
            <person name="Knapp R.A."/>
            <person name="Langford K.W."/>
            <person name="Kronenberg Z."/>
            <person name="Press M.O."/>
            <person name="Eacker S.M."/>
            <person name="Wilson-Rankin E.E."/>
            <person name="Purcell J."/>
            <person name="Lester P.J."/>
            <person name="Dearden P.K."/>
        </authorList>
    </citation>
    <scope>NUCLEOTIDE SEQUENCE</scope>
    <source>
        <strain evidence="1">Linc-1</strain>
    </source>
</reference>
<proteinExistence type="predicted"/>
<accession>A0A834KSN6</accession>